<dbReference type="PRINTS" id="PR00111">
    <property type="entry name" value="ABHYDROLASE"/>
</dbReference>
<comment type="caution">
    <text evidence="2">The sequence shown here is derived from an EMBL/GenBank/DDBJ whole genome shotgun (WGS) entry which is preliminary data.</text>
</comment>
<dbReference type="PANTHER" id="PTHR43194">
    <property type="entry name" value="HYDROLASE ALPHA/BETA FOLD FAMILY"/>
    <property type="match status" value="1"/>
</dbReference>
<dbReference type="EMBL" id="BARW01008688">
    <property type="protein sequence ID" value="GAI86642.1"/>
    <property type="molecule type" value="Genomic_DNA"/>
</dbReference>
<dbReference type="AlphaFoldDB" id="X1S0U8"/>
<feature type="domain" description="AB hydrolase-1" evidence="1">
    <location>
        <begin position="23"/>
        <end position="245"/>
    </location>
</feature>
<feature type="non-terminal residue" evidence="2">
    <location>
        <position position="1"/>
    </location>
</feature>
<dbReference type="InterPro" id="IPR000073">
    <property type="entry name" value="AB_hydrolase_1"/>
</dbReference>
<dbReference type="Pfam" id="PF00561">
    <property type="entry name" value="Abhydrolase_1"/>
    <property type="match status" value="1"/>
</dbReference>
<evidence type="ECO:0000259" key="1">
    <source>
        <dbReference type="Pfam" id="PF00561"/>
    </source>
</evidence>
<gene>
    <name evidence="2" type="ORF">S12H4_17715</name>
</gene>
<reference evidence="2" key="1">
    <citation type="journal article" date="2014" name="Front. Microbiol.">
        <title>High frequency of phylogenetically diverse reductive dehalogenase-homologous genes in deep subseafloor sedimentary metagenomes.</title>
        <authorList>
            <person name="Kawai M."/>
            <person name="Futagami T."/>
            <person name="Toyoda A."/>
            <person name="Takaki Y."/>
            <person name="Nishi S."/>
            <person name="Hori S."/>
            <person name="Arai W."/>
            <person name="Tsubouchi T."/>
            <person name="Morono Y."/>
            <person name="Uchiyama I."/>
            <person name="Ito T."/>
            <person name="Fujiyama A."/>
            <person name="Inagaki F."/>
            <person name="Takami H."/>
        </authorList>
    </citation>
    <scope>NUCLEOTIDE SEQUENCE</scope>
    <source>
        <strain evidence="2">Expedition CK06-06</strain>
    </source>
</reference>
<evidence type="ECO:0000313" key="2">
    <source>
        <dbReference type="EMBL" id="GAI86642.1"/>
    </source>
</evidence>
<proteinExistence type="predicted"/>
<dbReference type="PANTHER" id="PTHR43194:SF2">
    <property type="entry name" value="PEROXISOMAL MEMBRANE PROTEIN LPX1"/>
    <property type="match status" value="1"/>
</dbReference>
<dbReference type="InterPro" id="IPR050228">
    <property type="entry name" value="Carboxylesterase_BioH"/>
</dbReference>
<accession>X1S0U8</accession>
<dbReference type="Gene3D" id="3.40.50.1820">
    <property type="entry name" value="alpha/beta hydrolase"/>
    <property type="match status" value="1"/>
</dbReference>
<protein>
    <recommendedName>
        <fullName evidence="1">AB hydrolase-1 domain-containing protein</fullName>
    </recommendedName>
</protein>
<organism evidence="2">
    <name type="scientific">marine sediment metagenome</name>
    <dbReference type="NCBI Taxonomy" id="412755"/>
    <lineage>
        <taxon>unclassified sequences</taxon>
        <taxon>metagenomes</taxon>
        <taxon>ecological metagenomes</taxon>
    </lineage>
</organism>
<dbReference type="SUPFAM" id="SSF53474">
    <property type="entry name" value="alpha/beta-Hydrolases"/>
    <property type="match status" value="1"/>
</dbReference>
<name>X1S0U8_9ZZZZ</name>
<sequence>WKSDFVTNNGNKIHYYRTGGDKPPVLLLHGIMDNGLCWTPLGRILASDYDVILPDARGHGLTQISDETWTYDAMAEDVALLIKDLNVDKIQLVGHSMGADTAALVAAKYPDLIKKIVLEDPGFSFSDISSIKKSSFKIAMKLILPRFLNSTYEELLKKGHKQTPLWSDEDLKPWAESKIQFREKDPNLIFKMFKNEYKWEEIFNKISCPILLITADKGITSDKLAQKVMDVSKAGKWVKIEGAGHSIRREQFKQYVQTTKEFLD</sequence>
<dbReference type="InterPro" id="IPR029058">
    <property type="entry name" value="AB_hydrolase_fold"/>
</dbReference>